<sequence>MNYSSVDRRKTGHPIHTWHLGFGTCVPIRLYRCLFPALHHAMLPSPRPLSMSLALRKMSNQMIKPELYGQQQLNERVWALFNLYVRHHFEAVLVVVSVVVAAVGDRHGPGIPAVLLFCSAKEPQGRRSLGLLDSRKAPRSYPRAALPWLSIAAGLQRCSLERY</sequence>
<name>A0A813L589_POLGL</name>
<gene>
    <name evidence="1" type="ORF">PGLA2088_LOCUS42740</name>
</gene>
<dbReference type="EMBL" id="CAJNNW010034454">
    <property type="protein sequence ID" value="CAE8722756.1"/>
    <property type="molecule type" value="Genomic_DNA"/>
</dbReference>
<reference evidence="1" key="1">
    <citation type="submission" date="2021-02" db="EMBL/GenBank/DDBJ databases">
        <authorList>
            <person name="Dougan E. K."/>
            <person name="Rhodes N."/>
            <person name="Thang M."/>
            <person name="Chan C."/>
        </authorList>
    </citation>
    <scope>NUCLEOTIDE SEQUENCE</scope>
</reference>
<protein>
    <submittedName>
        <fullName evidence="1">Uncharacterized protein</fullName>
    </submittedName>
</protein>
<evidence type="ECO:0000313" key="2">
    <source>
        <dbReference type="Proteomes" id="UP000626109"/>
    </source>
</evidence>
<organism evidence="1 2">
    <name type="scientific">Polarella glacialis</name>
    <name type="common">Dinoflagellate</name>
    <dbReference type="NCBI Taxonomy" id="89957"/>
    <lineage>
        <taxon>Eukaryota</taxon>
        <taxon>Sar</taxon>
        <taxon>Alveolata</taxon>
        <taxon>Dinophyceae</taxon>
        <taxon>Suessiales</taxon>
        <taxon>Suessiaceae</taxon>
        <taxon>Polarella</taxon>
    </lineage>
</organism>
<evidence type="ECO:0000313" key="1">
    <source>
        <dbReference type="EMBL" id="CAE8722756.1"/>
    </source>
</evidence>
<proteinExistence type="predicted"/>
<dbReference type="Proteomes" id="UP000626109">
    <property type="component" value="Unassembled WGS sequence"/>
</dbReference>
<dbReference type="AlphaFoldDB" id="A0A813L589"/>
<comment type="caution">
    <text evidence="1">The sequence shown here is derived from an EMBL/GenBank/DDBJ whole genome shotgun (WGS) entry which is preliminary data.</text>
</comment>
<accession>A0A813L589</accession>